<organism evidence="2 3">
    <name type="scientific">Lachnellula arida</name>
    <dbReference type="NCBI Taxonomy" id="1316785"/>
    <lineage>
        <taxon>Eukaryota</taxon>
        <taxon>Fungi</taxon>
        <taxon>Dikarya</taxon>
        <taxon>Ascomycota</taxon>
        <taxon>Pezizomycotina</taxon>
        <taxon>Leotiomycetes</taxon>
        <taxon>Helotiales</taxon>
        <taxon>Lachnaceae</taxon>
        <taxon>Lachnellula</taxon>
    </lineage>
</organism>
<proteinExistence type="predicted"/>
<dbReference type="Proteomes" id="UP000469559">
    <property type="component" value="Unassembled WGS sequence"/>
</dbReference>
<dbReference type="OrthoDB" id="412788at2759"/>
<name>A0A8T9B8M7_9HELO</name>
<gene>
    <name evidence="2" type="ORF">LARI1_G006361</name>
</gene>
<sequence>MDSPKVQSSEQASAILYHHPYSICSIMVRYTLAIRGAPKEASTMMIVEEQEVDILHGAQLEEQYLCEVNPKGQVSVVGNPAISYGKTGLEFAMADSSIKVPVLASVTLLPAPITDSLEITMYLAELYPNLQPKAHEQQIVRFLRDLHAINYFSLSYGTKPQFAGSLKDSVLERMREPTASQHYREALEYKLKITETEKVGGVLPAQVDTELKRTSLFLSHMEQLLVPLSGPWLFGLLVPTALDAHFVTFLARLRDLGRDELIPPSLRAYEDAAMETPEWRRVMNGRRTMYSG</sequence>
<protein>
    <recommendedName>
        <fullName evidence="1">GST N-terminal domain-containing protein</fullName>
    </recommendedName>
</protein>
<accession>A0A8T9B8M7</accession>
<comment type="caution">
    <text evidence="2">The sequence shown here is derived from an EMBL/GenBank/DDBJ whole genome shotgun (WGS) entry which is preliminary data.</text>
</comment>
<dbReference type="AlphaFoldDB" id="A0A8T9B8M7"/>
<dbReference type="PROSITE" id="PS50404">
    <property type="entry name" value="GST_NTER"/>
    <property type="match status" value="1"/>
</dbReference>
<evidence type="ECO:0000313" key="3">
    <source>
        <dbReference type="Proteomes" id="UP000469559"/>
    </source>
</evidence>
<dbReference type="InterPro" id="IPR004045">
    <property type="entry name" value="Glutathione_S-Trfase_N"/>
</dbReference>
<reference evidence="2 3" key="1">
    <citation type="submission" date="2018-05" db="EMBL/GenBank/DDBJ databases">
        <title>Whole genome sequencing for identification of molecular markers to develop diagnostic detection tools for the regulated plant pathogen Lachnellula willkommii.</title>
        <authorList>
            <person name="Giroux E."/>
            <person name="Bilodeau G."/>
        </authorList>
    </citation>
    <scope>NUCLEOTIDE SEQUENCE [LARGE SCALE GENOMIC DNA]</scope>
    <source>
        <strain evidence="2 3">CBS 203.66</strain>
    </source>
</reference>
<evidence type="ECO:0000313" key="2">
    <source>
        <dbReference type="EMBL" id="TVY14733.1"/>
    </source>
</evidence>
<dbReference type="Gene3D" id="3.40.30.10">
    <property type="entry name" value="Glutaredoxin"/>
    <property type="match status" value="1"/>
</dbReference>
<evidence type="ECO:0000259" key="1">
    <source>
        <dbReference type="PROSITE" id="PS50404"/>
    </source>
</evidence>
<keyword evidence="3" id="KW-1185">Reference proteome</keyword>
<feature type="domain" description="GST N-terminal" evidence="1">
    <location>
        <begin position="12"/>
        <end position="131"/>
    </location>
</feature>
<dbReference type="EMBL" id="QGMF01000628">
    <property type="protein sequence ID" value="TVY14733.1"/>
    <property type="molecule type" value="Genomic_DNA"/>
</dbReference>